<proteinExistence type="predicted"/>
<evidence type="ECO:0000313" key="1">
    <source>
        <dbReference type="EMBL" id="KAH7266122.1"/>
    </source>
</evidence>
<sequence length="222" mass="23247">MLSVIRPSSLHQLNLQTKKTAMQPKFLSLLAVMASTALAEVKHVEVVHVFQTLNVRAPAMGFTPHKRSAQDLFVRAKDDDECASSVLDLLKDMPTPTGDLLDWFLSDVPTADPCKLTIAASLSKPLETYLTKVGDYLVSINDDAEEIVKECSTINPQAGDLVPECSGGKGSMVFTDASTTRTASLEYVTVGGSGNAAAPRATGIVGVVAAAAVGAAGAVMAL</sequence>
<protein>
    <recommendedName>
        <fullName evidence="3">Infection structure specific protein</fullName>
    </recommendedName>
</protein>
<gene>
    <name evidence="1" type="ORF">B0J15DRAFT_487899</name>
</gene>
<evidence type="ECO:0008006" key="3">
    <source>
        <dbReference type="Google" id="ProtNLM"/>
    </source>
</evidence>
<reference evidence="1" key="1">
    <citation type="journal article" date="2021" name="Nat. Commun.">
        <title>Genetic determinants of endophytism in the Arabidopsis root mycobiome.</title>
        <authorList>
            <person name="Mesny F."/>
            <person name="Miyauchi S."/>
            <person name="Thiergart T."/>
            <person name="Pickel B."/>
            <person name="Atanasova L."/>
            <person name="Karlsson M."/>
            <person name="Huettel B."/>
            <person name="Barry K.W."/>
            <person name="Haridas S."/>
            <person name="Chen C."/>
            <person name="Bauer D."/>
            <person name="Andreopoulos W."/>
            <person name="Pangilinan J."/>
            <person name="LaButti K."/>
            <person name="Riley R."/>
            <person name="Lipzen A."/>
            <person name="Clum A."/>
            <person name="Drula E."/>
            <person name="Henrissat B."/>
            <person name="Kohler A."/>
            <person name="Grigoriev I.V."/>
            <person name="Martin F.M."/>
            <person name="Hacquard S."/>
        </authorList>
    </citation>
    <scope>NUCLEOTIDE SEQUENCE</scope>
    <source>
        <strain evidence="1">FSSC 5 MPI-SDFR-AT-0091</strain>
    </source>
</reference>
<evidence type="ECO:0000313" key="2">
    <source>
        <dbReference type="Proteomes" id="UP000736672"/>
    </source>
</evidence>
<dbReference type="Proteomes" id="UP000736672">
    <property type="component" value="Unassembled WGS sequence"/>
</dbReference>
<dbReference type="AlphaFoldDB" id="A0A9P9I065"/>
<name>A0A9P9I065_FUSSL</name>
<dbReference type="EMBL" id="JAGTJS010000006">
    <property type="protein sequence ID" value="KAH7266122.1"/>
    <property type="molecule type" value="Genomic_DNA"/>
</dbReference>
<keyword evidence="2" id="KW-1185">Reference proteome</keyword>
<dbReference type="OrthoDB" id="4960012at2759"/>
<organism evidence="1 2">
    <name type="scientific">Fusarium solani</name>
    <name type="common">Filamentous fungus</name>
    <dbReference type="NCBI Taxonomy" id="169388"/>
    <lineage>
        <taxon>Eukaryota</taxon>
        <taxon>Fungi</taxon>
        <taxon>Dikarya</taxon>
        <taxon>Ascomycota</taxon>
        <taxon>Pezizomycotina</taxon>
        <taxon>Sordariomycetes</taxon>
        <taxon>Hypocreomycetidae</taxon>
        <taxon>Hypocreales</taxon>
        <taxon>Nectriaceae</taxon>
        <taxon>Fusarium</taxon>
        <taxon>Fusarium solani species complex</taxon>
    </lineage>
</organism>
<accession>A0A9P9I065</accession>
<comment type="caution">
    <text evidence="1">The sequence shown here is derived from an EMBL/GenBank/DDBJ whole genome shotgun (WGS) entry which is preliminary data.</text>
</comment>